<organism evidence="5 6">
    <name type="scientific">Neotabrizicola shimadae</name>
    <dbReference type="NCBI Taxonomy" id="2807096"/>
    <lineage>
        <taxon>Bacteria</taxon>
        <taxon>Pseudomonadati</taxon>
        <taxon>Pseudomonadota</taxon>
        <taxon>Alphaproteobacteria</taxon>
        <taxon>Rhodobacterales</taxon>
        <taxon>Paracoccaceae</taxon>
        <taxon>Neotabrizicola</taxon>
    </lineage>
</organism>
<evidence type="ECO:0000256" key="2">
    <source>
        <dbReference type="ARBA" id="ARBA00022801"/>
    </source>
</evidence>
<gene>
    <name evidence="5" type="ORF">JO391_18135</name>
</gene>
<dbReference type="PROSITE" id="PS00941">
    <property type="entry name" value="CARBOXYLESTERASE_B_2"/>
    <property type="match status" value="1"/>
</dbReference>
<keyword evidence="6" id="KW-1185">Reference proteome</keyword>
<dbReference type="InterPro" id="IPR050309">
    <property type="entry name" value="Type-B_Carboxylest/Lipase"/>
</dbReference>
<dbReference type="InterPro" id="IPR029058">
    <property type="entry name" value="AB_hydrolase_fold"/>
</dbReference>
<dbReference type="AlphaFoldDB" id="A0A8G1ECZ4"/>
<dbReference type="RefSeq" id="WP_220661831.1">
    <property type="nucleotide sequence ID" value="NZ_CP069370.1"/>
</dbReference>
<dbReference type="Gene3D" id="3.40.50.1820">
    <property type="entry name" value="alpha/beta hydrolase"/>
    <property type="match status" value="1"/>
</dbReference>
<dbReference type="PROSITE" id="PS00122">
    <property type="entry name" value="CARBOXYLESTERASE_B_1"/>
    <property type="match status" value="1"/>
</dbReference>
<accession>A0A8G1ECZ4</accession>
<dbReference type="InterPro" id="IPR002018">
    <property type="entry name" value="CarbesteraseB"/>
</dbReference>
<comment type="similarity">
    <text evidence="1 3">Belongs to the type-B carboxylesterase/lipase family.</text>
</comment>
<reference evidence="5" key="1">
    <citation type="submission" date="2021-02" db="EMBL/GenBank/DDBJ databases">
        <title>Rhodobacter shimadae sp. nov., an aerobic anoxygenic phototrophic bacterium isolated from a hot spring.</title>
        <authorList>
            <person name="Muramatsu S."/>
            <person name="Haruta S."/>
            <person name="Hirose S."/>
            <person name="Hanada S."/>
        </authorList>
    </citation>
    <scope>NUCLEOTIDE SEQUENCE</scope>
    <source>
        <strain evidence="5">N10</strain>
    </source>
</reference>
<protein>
    <recommendedName>
        <fullName evidence="3">Carboxylic ester hydrolase</fullName>
        <ecNumber evidence="3">3.1.1.-</ecNumber>
    </recommendedName>
</protein>
<keyword evidence="2 3" id="KW-0378">Hydrolase</keyword>
<dbReference type="InterPro" id="IPR019826">
    <property type="entry name" value="Carboxylesterase_B_AS"/>
</dbReference>
<evidence type="ECO:0000313" key="5">
    <source>
        <dbReference type="EMBL" id="QYZ69613.1"/>
    </source>
</evidence>
<name>A0A8G1ECZ4_9RHOB</name>
<proteinExistence type="inferred from homology"/>
<evidence type="ECO:0000313" key="6">
    <source>
        <dbReference type="Proteomes" id="UP000826300"/>
    </source>
</evidence>
<dbReference type="Proteomes" id="UP000826300">
    <property type="component" value="Chromosome"/>
</dbReference>
<sequence length="532" mass="58108">MTAADLLVHTQSGPVRGFVQKDGCLAWLGIPYAQPPLGALRFRPPEPVMPWAEPLEATRFGAASVQTAIPEAEDMLRDLGADPAAAPDVVGDEDCLTLNVWAPNRDGQKRPVYVWIHGGANHLEGSRLPIYHGDALALRGDVVVVSLNYRLGLLGFMDVEPVLGPDYRGAYTNGLKDQLLALRWIKANIAAFGGDPDNITLGGESAGGMDVSWLLASGRLKGMIRRAVVMSNVTGPAGMGGDGPRYRHAPETVREISLDVMTRAGIKDADRLLNAPAHELCRATGQIDYEAELFGLDGQFYPGLDGDICPQVPMQAVAEGAMAGIDLMIGYTNYEAGLWLQWDPDLDQAEPAWMAERFGFLSAQTQAEAVAAYARFFPEETPGVQGMHFVSDVGFTLPTTWWAEAASAQSRVWMYRFDMEVDDKVRAMHAADLPFFFARPFTPAGEELIGPTTPENTPLRQRLCDQMAGALLDFIRDGQPRDWPQYDRAKGQTMIFGPKTHLAAHPLGARKAFWDETLLARFTGRNQGAQDV</sequence>
<dbReference type="GO" id="GO:0016787">
    <property type="term" value="F:hydrolase activity"/>
    <property type="evidence" value="ECO:0007669"/>
    <property type="project" value="UniProtKB-KW"/>
</dbReference>
<dbReference type="KEGG" id="nsm:JO391_18135"/>
<dbReference type="Pfam" id="PF00135">
    <property type="entry name" value="COesterase"/>
    <property type="match status" value="1"/>
</dbReference>
<dbReference type="EMBL" id="CP069370">
    <property type="protein sequence ID" value="QYZ69613.1"/>
    <property type="molecule type" value="Genomic_DNA"/>
</dbReference>
<dbReference type="InterPro" id="IPR019819">
    <property type="entry name" value="Carboxylesterase_B_CS"/>
</dbReference>
<evidence type="ECO:0000256" key="3">
    <source>
        <dbReference type="RuleBase" id="RU361235"/>
    </source>
</evidence>
<dbReference type="PANTHER" id="PTHR11559">
    <property type="entry name" value="CARBOXYLESTERASE"/>
    <property type="match status" value="1"/>
</dbReference>
<dbReference type="SUPFAM" id="SSF53474">
    <property type="entry name" value="alpha/beta-Hydrolases"/>
    <property type="match status" value="1"/>
</dbReference>
<feature type="domain" description="Carboxylesterase type B" evidence="4">
    <location>
        <begin position="6"/>
        <end position="514"/>
    </location>
</feature>
<evidence type="ECO:0000259" key="4">
    <source>
        <dbReference type="Pfam" id="PF00135"/>
    </source>
</evidence>
<evidence type="ECO:0000256" key="1">
    <source>
        <dbReference type="ARBA" id="ARBA00005964"/>
    </source>
</evidence>
<dbReference type="EC" id="3.1.1.-" evidence="3"/>